<dbReference type="PROSITE" id="PS51257">
    <property type="entry name" value="PROKAR_LIPOPROTEIN"/>
    <property type="match status" value="1"/>
</dbReference>
<evidence type="ECO:0000313" key="9">
    <source>
        <dbReference type="Proteomes" id="UP000041254"/>
    </source>
</evidence>
<evidence type="ECO:0000256" key="2">
    <source>
        <dbReference type="ARBA" id="ARBA00023015"/>
    </source>
</evidence>
<feature type="compositionally biased region" description="Pro residues" evidence="6">
    <location>
        <begin position="121"/>
        <end position="131"/>
    </location>
</feature>
<dbReference type="Pfam" id="PF00847">
    <property type="entry name" value="AP2"/>
    <property type="match status" value="2"/>
</dbReference>
<comment type="subcellular location">
    <subcellularLocation>
        <location evidence="1">Nucleus</location>
    </subcellularLocation>
</comment>
<dbReference type="Proteomes" id="UP000041254">
    <property type="component" value="Unassembled WGS sequence"/>
</dbReference>
<keyword evidence="9" id="KW-1185">Reference proteome</keyword>
<gene>
    <name evidence="8" type="ORF">Vbra_6742</name>
</gene>
<name>A0A0G4E9X5_VITBC</name>
<feature type="region of interest" description="Disordered" evidence="6">
    <location>
        <begin position="147"/>
        <end position="187"/>
    </location>
</feature>
<organism evidence="8 9">
    <name type="scientific">Vitrella brassicaformis (strain CCMP3155)</name>
    <dbReference type="NCBI Taxonomy" id="1169540"/>
    <lineage>
        <taxon>Eukaryota</taxon>
        <taxon>Sar</taxon>
        <taxon>Alveolata</taxon>
        <taxon>Colpodellida</taxon>
        <taxon>Vitrellaceae</taxon>
        <taxon>Vitrella</taxon>
    </lineage>
</organism>
<dbReference type="InterPro" id="IPR001471">
    <property type="entry name" value="AP2/ERF_dom"/>
</dbReference>
<keyword evidence="2" id="KW-0805">Transcription regulation</keyword>
<reference evidence="8 9" key="1">
    <citation type="submission" date="2014-11" db="EMBL/GenBank/DDBJ databases">
        <authorList>
            <person name="Zhu J."/>
            <person name="Qi W."/>
            <person name="Song R."/>
        </authorList>
    </citation>
    <scope>NUCLEOTIDE SEQUENCE [LARGE SCALE GENOMIC DNA]</scope>
</reference>
<dbReference type="OrthoDB" id="372748at2759"/>
<feature type="compositionally biased region" description="Low complexity" evidence="6">
    <location>
        <begin position="105"/>
        <end position="120"/>
    </location>
</feature>
<feature type="region of interest" description="Disordered" evidence="6">
    <location>
        <begin position="50"/>
        <end position="69"/>
    </location>
</feature>
<dbReference type="AlphaFoldDB" id="A0A0G4E9X5"/>
<dbReference type="EMBL" id="CDMY01000040">
    <property type="protein sequence ID" value="CEL92004.1"/>
    <property type="molecule type" value="Genomic_DNA"/>
</dbReference>
<dbReference type="VEuPathDB" id="CryptoDB:Vbra_6742"/>
<protein>
    <recommendedName>
        <fullName evidence="7">AP2/ERF domain-containing protein</fullName>
    </recommendedName>
</protein>
<evidence type="ECO:0000313" key="8">
    <source>
        <dbReference type="EMBL" id="CEL92004.1"/>
    </source>
</evidence>
<keyword evidence="5" id="KW-0539">Nucleus</keyword>
<accession>A0A0G4E9X5</accession>
<keyword evidence="4" id="KW-0804">Transcription</keyword>
<dbReference type="Gene3D" id="1.20.5.2050">
    <property type="match status" value="2"/>
</dbReference>
<evidence type="ECO:0000256" key="4">
    <source>
        <dbReference type="ARBA" id="ARBA00023163"/>
    </source>
</evidence>
<evidence type="ECO:0000256" key="3">
    <source>
        <dbReference type="ARBA" id="ARBA00023125"/>
    </source>
</evidence>
<feature type="region of interest" description="Disordered" evidence="6">
    <location>
        <begin position="383"/>
        <end position="443"/>
    </location>
</feature>
<feature type="compositionally biased region" description="Basic and acidic residues" evidence="6">
    <location>
        <begin position="172"/>
        <end position="187"/>
    </location>
</feature>
<dbReference type="GO" id="GO:0005634">
    <property type="term" value="C:nucleus"/>
    <property type="evidence" value="ECO:0007669"/>
    <property type="project" value="UniProtKB-SubCell"/>
</dbReference>
<feature type="compositionally biased region" description="Low complexity" evidence="6">
    <location>
        <begin position="425"/>
        <end position="443"/>
    </location>
</feature>
<evidence type="ECO:0000256" key="5">
    <source>
        <dbReference type="ARBA" id="ARBA00023242"/>
    </source>
</evidence>
<evidence type="ECO:0000256" key="6">
    <source>
        <dbReference type="SAM" id="MobiDB-lite"/>
    </source>
</evidence>
<evidence type="ECO:0000259" key="7">
    <source>
        <dbReference type="Pfam" id="PF00847"/>
    </source>
</evidence>
<feature type="domain" description="AP2/ERF" evidence="7">
    <location>
        <begin position="345"/>
        <end position="395"/>
    </location>
</feature>
<dbReference type="GO" id="GO:0003700">
    <property type="term" value="F:DNA-binding transcription factor activity"/>
    <property type="evidence" value="ECO:0007669"/>
    <property type="project" value="InterPro"/>
</dbReference>
<keyword evidence="3" id="KW-0238">DNA-binding</keyword>
<feature type="region of interest" description="Disordered" evidence="6">
    <location>
        <begin position="88"/>
        <end position="135"/>
    </location>
</feature>
<dbReference type="GO" id="GO:0003677">
    <property type="term" value="F:DNA binding"/>
    <property type="evidence" value="ECO:0007669"/>
    <property type="project" value="UniProtKB-KW"/>
</dbReference>
<proteinExistence type="predicted"/>
<feature type="domain" description="AP2/ERF" evidence="7">
    <location>
        <begin position="279"/>
        <end position="328"/>
    </location>
</feature>
<dbReference type="InParanoid" id="A0A0G4E9X5"/>
<evidence type="ECO:0000256" key="1">
    <source>
        <dbReference type="ARBA" id="ARBA00004123"/>
    </source>
</evidence>
<feature type="compositionally biased region" description="Polar residues" evidence="6">
    <location>
        <begin position="393"/>
        <end position="412"/>
    </location>
</feature>
<feature type="compositionally biased region" description="Basic and acidic residues" evidence="6">
    <location>
        <begin position="383"/>
        <end position="392"/>
    </location>
</feature>
<sequence>MQMLDRNRGVAAAPACAVISCWTNRRNVPLCGGAGTGGTVKRGDSQASHAMATCKGQSSSASGEGVPKIFSALPPGMRAQSLRQTLGVSLPYPTIPSDTADTKRGAQPGSSSSASAASASHPPPPPPPPHPSYSQYNDLTMFILAQQQQQPDEPPKKRQRPAMEGAGEGEGAEGKERPAGIERKDEGSPFSMLQQASMEMLASLGYAGGPWASLVGMDKGAAAAAYQQLLLLAQEDPDAAALQLSHGRATGADMSMPPKERPASTERRKYFTGAFSPSQGVSWDRDRKVWVAQWKATDGSRQKRAFDPRQYGFDGAKQKALAARMRAEADGQVSVPQKAEFTCDRRGVHYDKDKGCWTATWFEKGKRRSKRFSCRKLGHDEAKKQAMEHRTAMEQQHYTFHNESDNTSTDTNAPAPAPAPALSLQAYQYQEQQIQRQQGPQQQ</sequence>